<sequence>MDINKVYRDLSELSKEQLNGRVSLYLIRYRSEEPLVYKPEIQEEVQWELAQIFLDYFKADKTRNKDQEAYDFVVNNNDVYHLMKKDRYNEILNMCNNFNDGGGITDLSNIVMNQIFAYGVKIRLEKYELMFFGAFSIISKIKKGKFLGNLNNNELKAIKRDETLGFDGNVKVMYVGDEILTTSTSFFEKLFDLSKLYKGECKNVLDTISTYKVIDNFDELKEHAVNDARIAKRLTKLNADPARVQAFFSNVNRVEKVLKSQALQEKFEGIEYKEDRLVYKGEHKDKFITLIMDAAYTSIVGQQERVDRGF</sequence>
<name>A0A7X0XAT4_9LIST</name>
<accession>A0A7X0XAT4</accession>
<dbReference type="InterPro" id="IPR032359">
    <property type="entry name" value="KwaB-like"/>
</dbReference>
<gene>
    <name evidence="1" type="ORF">HCI99_02345</name>
</gene>
<dbReference type="Pfam" id="PF16162">
    <property type="entry name" value="KwaB"/>
    <property type="match status" value="1"/>
</dbReference>
<dbReference type="EMBL" id="JAASTX010000002">
    <property type="protein sequence ID" value="MBC1490657.1"/>
    <property type="molecule type" value="Genomic_DNA"/>
</dbReference>
<protein>
    <submittedName>
        <fullName evidence="1">DUF4868 domain-containing protein</fullName>
    </submittedName>
</protein>
<dbReference type="AlphaFoldDB" id="A0A7X0XAT4"/>
<reference evidence="1 2" key="1">
    <citation type="submission" date="2020-03" db="EMBL/GenBank/DDBJ databases">
        <title>Soil Listeria distribution.</title>
        <authorList>
            <person name="Liao J."/>
            <person name="Wiedmann M."/>
        </authorList>
    </citation>
    <scope>NUCLEOTIDE SEQUENCE [LARGE SCALE GENOMIC DNA]</scope>
    <source>
        <strain evidence="1 2">FSL L7-1547</strain>
    </source>
</reference>
<dbReference type="RefSeq" id="WP_185402557.1">
    <property type="nucleotide sequence ID" value="NZ_JAARRI010000010.1"/>
</dbReference>
<proteinExistence type="predicted"/>
<evidence type="ECO:0000313" key="1">
    <source>
        <dbReference type="EMBL" id="MBC1490657.1"/>
    </source>
</evidence>
<evidence type="ECO:0000313" key="2">
    <source>
        <dbReference type="Proteomes" id="UP000533953"/>
    </source>
</evidence>
<dbReference type="Proteomes" id="UP000533953">
    <property type="component" value="Unassembled WGS sequence"/>
</dbReference>
<organism evidence="1 2">
    <name type="scientific">Listeria booriae</name>
    <dbReference type="NCBI Taxonomy" id="1552123"/>
    <lineage>
        <taxon>Bacteria</taxon>
        <taxon>Bacillati</taxon>
        <taxon>Bacillota</taxon>
        <taxon>Bacilli</taxon>
        <taxon>Bacillales</taxon>
        <taxon>Listeriaceae</taxon>
        <taxon>Listeria</taxon>
    </lineage>
</organism>
<comment type="caution">
    <text evidence="1">The sequence shown here is derived from an EMBL/GenBank/DDBJ whole genome shotgun (WGS) entry which is preliminary data.</text>
</comment>